<comment type="caution">
    <text evidence="1">The sequence shown here is derived from an EMBL/GenBank/DDBJ whole genome shotgun (WGS) entry which is preliminary data.</text>
</comment>
<proteinExistence type="predicted"/>
<dbReference type="Proteomes" id="UP000429838">
    <property type="component" value="Unassembled WGS sequence"/>
</dbReference>
<protein>
    <recommendedName>
        <fullName evidence="3">Type I phosphodiesterase / nucleotide pyrophosphatase family protein</fullName>
    </recommendedName>
</protein>
<dbReference type="AlphaFoldDB" id="A0A3E5HWJ3"/>
<evidence type="ECO:0000313" key="2">
    <source>
        <dbReference type="Proteomes" id="UP000429838"/>
    </source>
</evidence>
<dbReference type="Gene3D" id="3.40.720.10">
    <property type="entry name" value="Alkaline Phosphatase, subunit A"/>
    <property type="match status" value="1"/>
</dbReference>
<sequence length="388" mass="44983">MKVLLVFIDMMRTDLLSVYNQNVKDKTSFDLLLEKIGGCIYTNCYTPAPDTPRSLACLQTGLHPYFNGCNTRIKWPKYYVKEEIDTIFDILSNNKILINYYAPKVDLDTGALSIKEGSVVNLFTNIEKFTSNILQSTCDEMDFLTLDDYHWAIDDYGATHKAVKIGHNIISNVLNTFFRTHSYDEFDHIFFFSDHGHKLENEIALMESALELLRDDRAKILMVHRSKRNSGLSIDNRLCSIQDLYATILSIFHLNYDHRDSLSLLSTSKSDVHDHLIIEDHADFTVSLNQVISVWRYISDAGSFYTNVCKYSKEGYCELSNSTIISLIQQKSPTYLDYERQMLILKEYSKMSEKYCTYSNGGKRLGRKKQVLLKVKNKCYRFLIKCFR</sequence>
<evidence type="ECO:0008006" key="3">
    <source>
        <dbReference type="Google" id="ProtNLM"/>
    </source>
</evidence>
<dbReference type="EMBL" id="VWAQ01000005">
    <property type="protein sequence ID" value="KAA5208386.1"/>
    <property type="molecule type" value="Genomic_DNA"/>
</dbReference>
<accession>A0A3E5HWJ3</accession>
<gene>
    <name evidence="1" type="ORF">F2Z25_06720</name>
</gene>
<organism evidence="1 2">
    <name type="scientific">Bacteroides fragilis</name>
    <dbReference type="NCBI Taxonomy" id="817"/>
    <lineage>
        <taxon>Bacteria</taxon>
        <taxon>Pseudomonadati</taxon>
        <taxon>Bacteroidota</taxon>
        <taxon>Bacteroidia</taxon>
        <taxon>Bacteroidales</taxon>
        <taxon>Bacteroidaceae</taxon>
        <taxon>Bacteroides</taxon>
    </lineage>
</organism>
<dbReference type="RefSeq" id="WP_014298690.1">
    <property type="nucleotide sequence ID" value="NZ_CP098482.1"/>
</dbReference>
<reference evidence="1 2" key="1">
    <citation type="journal article" date="2019" name="Nat. Med.">
        <title>A library of human gut bacterial isolates paired with longitudinal multiomics data enables mechanistic microbiome research.</title>
        <authorList>
            <person name="Poyet M."/>
            <person name="Groussin M."/>
            <person name="Gibbons S.M."/>
            <person name="Avila-Pacheco J."/>
            <person name="Jiang X."/>
            <person name="Kearney S.M."/>
            <person name="Perrotta A.R."/>
            <person name="Berdy B."/>
            <person name="Zhao S."/>
            <person name="Lieberman T.D."/>
            <person name="Swanson P.K."/>
            <person name="Smith M."/>
            <person name="Roesemann S."/>
            <person name="Alexander J.E."/>
            <person name="Rich S.A."/>
            <person name="Livny J."/>
            <person name="Vlamakis H."/>
            <person name="Clish C."/>
            <person name="Bullock K."/>
            <person name="Deik A."/>
            <person name="Scott J."/>
            <person name="Pierce K.A."/>
            <person name="Xavier R.J."/>
            <person name="Alm E.J."/>
        </authorList>
    </citation>
    <scope>NUCLEOTIDE SEQUENCE [LARGE SCALE GENOMIC DNA]</scope>
    <source>
        <strain evidence="1 2">BIOML-A1</strain>
    </source>
</reference>
<dbReference type="InterPro" id="IPR017850">
    <property type="entry name" value="Alkaline_phosphatase_core_sf"/>
</dbReference>
<name>A0A3E5HWJ3_BACFG</name>
<dbReference type="SUPFAM" id="SSF53649">
    <property type="entry name" value="Alkaline phosphatase-like"/>
    <property type="match status" value="1"/>
</dbReference>
<evidence type="ECO:0000313" key="1">
    <source>
        <dbReference type="EMBL" id="KAA5208386.1"/>
    </source>
</evidence>